<dbReference type="AlphaFoldDB" id="A0A1M7XXC3"/>
<feature type="transmembrane region" description="Helical" evidence="1">
    <location>
        <begin position="6"/>
        <end position="27"/>
    </location>
</feature>
<dbReference type="STRING" id="1121416.SAMN02745220_00422"/>
<accession>A0A1M7XXC3</accession>
<keyword evidence="1" id="KW-0812">Transmembrane</keyword>
<protein>
    <submittedName>
        <fullName evidence="2">Uncharacterized protein</fullName>
    </submittedName>
</protein>
<gene>
    <name evidence="2" type="ORF">SAMN02745220_00422</name>
</gene>
<keyword evidence="1" id="KW-1133">Transmembrane helix</keyword>
<dbReference type="EMBL" id="FRFE01000002">
    <property type="protein sequence ID" value="SHO43564.1"/>
    <property type="molecule type" value="Genomic_DNA"/>
</dbReference>
<name>A0A1M7XXC3_9BACT</name>
<keyword evidence="3" id="KW-1185">Reference proteome</keyword>
<keyword evidence="1" id="KW-0472">Membrane</keyword>
<evidence type="ECO:0000313" key="3">
    <source>
        <dbReference type="Proteomes" id="UP000184603"/>
    </source>
</evidence>
<sequence length="125" mass="14228">MNRYYSIFRIAGVAIATMVAIGSMPCLDRYGRRDLISDHIIAAGRHNSGNTAMTAIRWTEIYPGLGNAKADDCRHQQLDNEMVKSFLHRLKMKFIRNESRKILLHRGIYSQEYFTHAATVIVVSA</sequence>
<reference evidence="2 3" key="1">
    <citation type="submission" date="2016-12" db="EMBL/GenBank/DDBJ databases">
        <authorList>
            <person name="Song W.-J."/>
            <person name="Kurnit D.M."/>
        </authorList>
    </citation>
    <scope>NUCLEOTIDE SEQUENCE [LARGE SCALE GENOMIC DNA]</scope>
    <source>
        <strain evidence="2 3">DSM 18488</strain>
    </source>
</reference>
<evidence type="ECO:0000256" key="1">
    <source>
        <dbReference type="SAM" id="Phobius"/>
    </source>
</evidence>
<organism evidence="2 3">
    <name type="scientific">Desulfopila aestuarii DSM 18488</name>
    <dbReference type="NCBI Taxonomy" id="1121416"/>
    <lineage>
        <taxon>Bacteria</taxon>
        <taxon>Pseudomonadati</taxon>
        <taxon>Thermodesulfobacteriota</taxon>
        <taxon>Desulfobulbia</taxon>
        <taxon>Desulfobulbales</taxon>
        <taxon>Desulfocapsaceae</taxon>
        <taxon>Desulfopila</taxon>
    </lineage>
</organism>
<proteinExistence type="predicted"/>
<evidence type="ECO:0000313" key="2">
    <source>
        <dbReference type="EMBL" id="SHO43564.1"/>
    </source>
</evidence>
<dbReference type="Proteomes" id="UP000184603">
    <property type="component" value="Unassembled WGS sequence"/>
</dbReference>